<dbReference type="GO" id="GO:0006357">
    <property type="term" value="P:regulation of transcription by RNA polymerase II"/>
    <property type="evidence" value="ECO:0007669"/>
    <property type="project" value="InterPro"/>
</dbReference>
<evidence type="ECO:0000259" key="8">
    <source>
        <dbReference type="SMART" id="SM00385"/>
    </source>
</evidence>
<organism evidence="9">
    <name type="scientific">Phallusia mammillata</name>
    <dbReference type="NCBI Taxonomy" id="59560"/>
    <lineage>
        <taxon>Eukaryota</taxon>
        <taxon>Metazoa</taxon>
        <taxon>Chordata</taxon>
        <taxon>Tunicata</taxon>
        <taxon>Ascidiacea</taxon>
        <taxon>Phlebobranchia</taxon>
        <taxon>Ascidiidae</taxon>
        <taxon>Phallusia</taxon>
    </lineage>
</organism>
<keyword evidence="3 7" id="KW-0195">Cyclin</keyword>
<dbReference type="Gene3D" id="1.10.472.10">
    <property type="entry name" value="Cyclin-like"/>
    <property type="match status" value="2"/>
</dbReference>
<dbReference type="GO" id="GO:0006351">
    <property type="term" value="P:DNA-templated transcription"/>
    <property type="evidence" value="ECO:0007669"/>
    <property type="project" value="InterPro"/>
</dbReference>
<dbReference type="SUPFAM" id="SSF47954">
    <property type="entry name" value="Cyclin-like"/>
    <property type="match status" value="2"/>
</dbReference>
<dbReference type="GO" id="GO:0070985">
    <property type="term" value="C:transcription factor TFIIK complex"/>
    <property type="evidence" value="ECO:0007669"/>
    <property type="project" value="InterPro"/>
</dbReference>
<protein>
    <recommendedName>
        <fullName evidence="2">Cyclin-H</fullName>
    </recommendedName>
</protein>
<dbReference type="InterPro" id="IPR013763">
    <property type="entry name" value="Cyclin-like_dom"/>
</dbReference>
<dbReference type="SMART" id="SM00385">
    <property type="entry name" value="CYCLIN"/>
    <property type="match status" value="1"/>
</dbReference>
<dbReference type="CDD" id="cd20524">
    <property type="entry name" value="CYCLIN_CCNH_rpt1"/>
    <property type="match status" value="1"/>
</dbReference>
<keyword evidence="4" id="KW-0131">Cell cycle</keyword>
<comment type="function">
    <text evidence="5">Regulates CDK7, the catalytic subunit of the CDK-activating kinase (CAK) enzymatic complex. CAK activates the cyclin-associated kinases CDK1, CDK2, CDK4 and CDK6 by threonine phosphorylation. CAK complexed to the core-TFIIH basal transcription factor activates RNA polymerase II by serine phosphorylation of the repetitive C-terminal domain (CTD) of its large subunit (POLR2A), allowing its escape from the promoter and elongation of the transcripts. Involved in cell cycle control and in RNA transcription by RNA polymerase II. Its expression and activity are constant throughout the cell cycle.</text>
</comment>
<dbReference type="Pfam" id="PF16899">
    <property type="entry name" value="Cyclin_C_2"/>
    <property type="match status" value="1"/>
</dbReference>
<reference evidence="9" key="1">
    <citation type="submission" date="2020-04" db="EMBL/GenBank/DDBJ databases">
        <authorList>
            <person name="Neveu A P."/>
        </authorList>
    </citation>
    <scope>NUCLEOTIDE SEQUENCE</scope>
    <source>
        <tissue evidence="9">Whole embryo</tissue>
    </source>
</reference>
<dbReference type="Pfam" id="PF00134">
    <property type="entry name" value="Cyclin_N"/>
    <property type="match status" value="1"/>
</dbReference>
<dbReference type="InterPro" id="IPR031658">
    <property type="entry name" value="Cyclin_C_2"/>
</dbReference>
<comment type="similarity">
    <text evidence="1">Belongs to the cyclin family. Cyclin C subfamily.</text>
</comment>
<dbReference type="InterPro" id="IPR006671">
    <property type="entry name" value="Cyclin_N"/>
</dbReference>
<dbReference type="PANTHER" id="PTHR10026">
    <property type="entry name" value="CYCLIN"/>
    <property type="match status" value="1"/>
</dbReference>
<evidence type="ECO:0000256" key="7">
    <source>
        <dbReference type="RuleBase" id="RU000383"/>
    </source>
</evidence>
<feature type="domain" description="Cyclin-like" evidence="8">
    <location>
        <begin position="64"/>
        <end position="151"/>
    </location>
</feature>
<dbReference type="InterPro" id="IPR043198">
    <property type="entry name" value="Cyclin/Ssn8"/>
</dbReference>
<evidence type="ECO:0000256" key="3">
    <source>
        <dbReference type="ARBA" id="ARBA00023127"/>
    </source>
</evidence>
<dbReference type="FunFam" id="1.10.472.10:FF:000029">
    <property type="entry name" value="Cyclin h"/>
    <property type="match status" value="1"/>
</dbReference>
<gene>
    <name evidence="9" type="primary">Ccnh</name>
</gene>
<dbReference type="AlphaFoldDB" id="A0A6F9D9H7"/>
<evidence type="ECO:0000256" key="4">
    <source>
        <dbReference type="ARBA" id="ARBA00023306"/>
    </source>
</evidence>
<dbReference type="CDD" id="cd20525">
    <property type="entry name" value="CYCLIN_CCNH_rpt2"/>
    <property type="match status" value="1"/>
</dbReference>
<dbReference type="InterPro" id="IPR036915">
    <property type="entry name" value="Cyclin-like_sf"/>
</dbReference>
<comment type="subunit">
    <text evidence="6">Associates primarily with CDK7 and MAT1 to form the CAK complex. CAK can further associate with the core-TFIIH to form the TFIIH basal transcription factor.</text>
</comment>
<sequence length="329" mass="39218">MFHNSTQRKFWTFETEEEIDKLRENSNAAYRQKFCARNKNVSVDDDNFFITTNEHRVFVRHYEEELKEFCWKFKPPMPLSAIGTAWAYMRRLYLRRSVMHYHPKLMYLVCIWLACKTEEFNISMEQYAQSISDDNEVIKDAILTIELVLIQELNFHLTVHNPFRPLEGFFIDLKTRFPPFSNPDQLREHAKDFLIRSLSTDVTLLFTPSQLSLAALLSAASKCSKNIDRYVTDTLLKGQPQKVLRETIQRIKKIRTILKSANTEKPSQEEIRRIELKLERCYDKSKDPTSQEYTKIQNMLEAEKHERHAKKRKLEIEKRQKIESDLLRF</sequence>
<accession>A0A6F9D9H7</accession>
<evidence type="ECO:0000256" key="6">
    <source>
        <dbReference type="ARBA" id="ARBA00026042"/>
    </source>
</evidence>
<evidence type="ECO:0000313" key="9">
    <source>
        <dbReference type="EMBL" id="CAB3228918.1"/>
    </source>
</evidence>
<evidence type="ECO:0000256" key="1">
    <source>
        <dbReference type="ARBA" id="ARBA00008638"/>
    </source>
</evidence>
<dbReference type="InterPro" id="IPR027081">
    <property type="entry name" value="CyclinH/Ccl1"/>
</dbReference>
<evidence type="ECO:0000256" key="5">
    <source>
        <dbReference type="ARBA" id="ARBA00025343"/>
    </source>
</evidence>
<name>A0A6F9D9H7_9ASCI</name>
<evidence type="ECO:0000256" key="2">
    <source>
        <dbReference type="ARBA" id="ARBA00019496"/>
    </source>
</evidence>
<proteinExistence type="evidence at transcript level"/>
<dbReference type="EMBL" id="LR783721">
    <property type="protein sequence ID" value="CAB3228918.1"/>
    <property type="molecule type" value="mRNA"/>
</dbReference>
<dbReference type="GO" id="GO:0016538">
    <property type="term" value="F:cyclin-dependent protein serine/threonine kinase regulator activity"/>
    <property type="evidence" value="ECO:0007669"/>
    <property type="project" value="InterPro"/>
</dbReference>
<dbReference type="NCBIfam" id="TIGR00569">
    <property type="entry name" value="ccl1"/>
    <property type="match status" value="1"/>
</dbReference>